<feature type="compositionally biased region" description="Polar residues" evidence="6">
    <location>
        <begin position="435"/>
        <end position="446"/>
    </location>
</feature>
<feature type="compositionally biased region" description="Low complexity" evidence="6">
    <location>
        <begin position="549"/>
        <end position="581"/>
    </location>
</feature>
<dbReference type="EMBL" id="JARAKH010000013">
    <property type="protein sequence ID" value="KAK8397583.1"/>
    <property type="molecule type" value="Genomic_DNA"/>
</dbReference>
<evidence type="ECO:0000256" key="1">
    <source>
        <dbReference type="ARBA" id="ARBA00004123"/>
    </source>
</evidence>
<reference evidence="9 10" key="1">
    <citation type="submission" date="2023-03" db="EMBL/GenBank/DDBJ databases">
        <title>High-quality genome of Scylla paramamosain provides insights in environmental adaptation.</title>
        <authorList>
            <person name="Zhang L."/>
        </authorList>
    </citation>
    <scope>NUCLEOTIDE SEQUENCE [LARGE SCALE GENOMIC DNA]</scope>
    <source>
        <strain evidence="9">LZ_2023a</strain>
        <tissue evidence="9">Muscle</tissue>
    </source>
</reference>
<keyword evidence="10" id="KW-1185">Reference proteome</keyword>
<dbReference type="Pfam" id="PF07527">
    <property type="entry name" value="Hairy_orange"/>
    <property type="match status" value="1"/>
</dbReference>
<evidence type="ECO:0000256" key="2">
    <source>
        <dbReference type="ARBA" id="ARBA00023015"/>
    </source>
</evidence>
<feature type="compositionally biased region" description="Acidic residues" evidence="6">
    <location>
        <begin position="16"/>
        <end position="28"/>
    </location>
</feature>
<dbReference type="Proteomes" id="UP001487740">
    <property type="component" value="Unassembled WGS sequence"/>
</dbReference>
<evidence type="ECO:0000313" key="9">
    <source>
        <dbReference type="EMBL" id="KAK8397583.1"/>
    </source>
</evidence>
<gene>
    <name evidence="9" type="ORF">O3P69_004390</name>
</gene>
<dbReference type="PROSITE" id="PS50888">
    <property type="entry name" value="BHLH"/>
    <property type="match status" value="1"/>
</dbReference>
<feature type="compositionally biased region" description="Low complexity" evidence="6">
    <location>
        <begin position="512"/>
        <end position="528"/>
    </location>
</feature>
<evidence type="ECO:0000256" key="4">
    <source>
        <dbReference type="ARBA" id="ARBA00023163"/>
    </source>
</evidence>
<evidence type="ECO:0000259" key="7">
    <source>
        <dbReference type="PROSITE" id="PS50888"/>
    </source>
</evidence>
<dbReference type="InterPro" id="IPR003650">
    <property type="entry name" value="Orange_dom"/>
</dbReference>
<dbReference type="SUPFAM" id="SSF47459">
    <property type="entry name" value="HLH, helix-loop-helix DNA-binding domain"/>
    <property type="match status" value="1"/>
</dbReference>
<evidence type="ECO:0000256" key="5">
    <source>
        <dbReference type="ARBA" id="ARBA00023242"/>
    </source>
</evidence>
<dbReference type="PROSITE" id="PS51054">
    <property type="entry name" value="ORANGE"/>
    <property type="match status" value="1"/>
</dbReference>
<keyword evidence="5" id="KW-0539">Nucleus</keyword>
<evidence type="ECO:0000256" key="3">
    <source>
        <dbReference type="ARBA" id="ARBA00023125"/>
    </source>
</evidence>
<feature type="domain" description="BHLH" evidence="7">
    <location>
        <begin position="44"/>
        <end position="101"/>
    </location>
</feature>
<name>A0AAW0UE53_SCYPA</name>
<dbReference type="GO" id="GO:0005634">
    <property type="term" value="C:nucleus"/>
    <property type="evidence" value="ECO:0007669"/>
    <property type="project" value="UniProtKB-SubCell"/>
</dbReference>
<dbReference type="GO" id="GO:1990837">
    <property type="term" value="F:sequence-specific double-stranded DNA binding"/>
    <property type="evidence" value="ECO:0007669"/>
    <property type="project" value="UniProtKB-ARBA"/>
</dbReference>
<dbReference type="SMART" id="SM00511">
    <property type="entry name" value="ORANGE"/>
    <property type="match status" value="1"/>
</dbReference>
<dbReference type="Gene3D" id="4.10.280.10">
    <property type="entry name" value="Helix-loop-helix DNA-binding domain"/>
    <property type="match status" value="1"/>
</dbReference>
<comment type="caution">
    <text evidence="9">The sequence shown here is derived from an EMBL/GenBank/DDBJ whole genome shotgun (WGS) entry which is preliminary data.</text>
</comment>
<keyword evidence="2" id="KW-0805">Transcription regulation</keyword>
<feature type="region of interest" description="Disordered" evidence="6">
    <location>
        <begin position="369"/>
        <end position="423"/>
    </location>
</feature>
<dbReference type="PANTHER" id="PTHR10985">
    <property type="entry name" value="BASIC HELIX-LOOP-HELIX TRANSCRIPTION FACTOR, HES-RELATED"/>
    <property type="match status" value="1"/>
</dbReference>
<protein>
    <submittedName>
        <fullName evidence="9">Uncharacterized protein</fullName>
    </submittedName>
</protein>
<feature type="region of interest" description="Disordered" evidence="6">
    <location>
        <begin position="435"/>
        <end position="610"/>
    </location>
</feature>
<feature type="region of interest" description="Disordered" evidence="6">
    <location>
        <begin position="238"/>
        <end position="325"/>
    </location>
</feature>
<evidence type="ECO:0000259" key="8">
    <source>
        <dbReference type="PROSITE" id="PS51054"/>
    </source>
</evidence>
<feature type="region of interest" description="Disordered" evidence="6">
    <location>
        <begin position="178"/>
        <end position="201"/>
    </location>
</feature>
<feature type="compositionally biased region" description="Polar residues" evidence="6">
    <location>
        <begin position="390"/>
        <end position="411"/>
    </location>
</feature>
<feature type="domain" description="Orange" evidence="8">
    <location>
        <begin position="120"/>
        <end position="152"/>
    </location>
</feature>
<dbReference type="InterPro" id="IPR050370">
    <property type="entry name" value="HES_HEY"/>
</dbReference>
<dbReference type="AlphaFoldDB" id="A0AAW0UE53"/>
<feature type="region of interest" description="Disordered" evidence="6">
    <location>
        <begin position="1"/>
        <end position="52"/>
    </location>
</feature>
<feature type="compositionally biased region" description="Pro residues" evidence="6">
    <location>
        <begin position="241"/>
        <end position="256"/>
    </location>
</feature>
<dbReference type="InterPro" id="IPR036638">
    <property type="entry name" value="HLH_DNA-bd_sf"/>
</dbReference>
<sequence>MLSVMSMMEGGHLHEEEEEEEEEDPHLEEEEHGHDGLQLSKAELRKSNKPIMEKRRRARINTCLNELKTLILDAMRKDPARHSKLEKADILEMTVKHLQAVQRQQLAMAVAHDPAVLTKFRSGFTECAQEVTRYVSRIEVEGGVRQRLLQHLGQCVSGLSTMTPMSFTAMAGLPMPLTHLQGGALPPGPPPPLQQRPGDVNNNQARLLHGLVAARLAAAGDAAGAALLLHGGLSLLAHASPHPPPPTSQPGAPPPQGTNTVSSPQPSQVLQPAAVKVNDGASSSGERPPRPSAFTAVRRAGSPPRAPLEVYTRPQDSASSGTTQKVLAPTARRYIGLPEPHAETVVRAQVAVQPVNLALSAPRDTDARAPLDFSFRKPPLNRLVPPHSTAPAQPQHTGTAPPQHTTPSQTATHKDVPHLPSPKYVPALALCTSFRQSQTEGSSQQKPDIITIKRPLEEQDTTCTRPSKIAKTDYSPSPGPPPLSLHLTPPSQPTDASHTSPPLHDSPPSQRTPPSHLTPPSHTTPPSHMGSSLHLTPPSHTTPSMHLTPPSTTSPQSQVSSGVSPGSHASPGPSPTSQTTPRKVKSEGSPSPDRPSTSATQEDKDMWRPW</sequence>
<feature type="compositionally biased region" description="Polar residues" evidence="6">
    <location>
        <begin position="259"/>
        <end position="270"/>
    </location>
</feature>
<dbReference type="GO" id="GO:0006355">
    <property type="term" value="P:regulation of DNA-templated transcription"/>
    <property type="evidence" value="ECO:0007669"/>
    <property type="project" value="InterPro"/>
</dbReference>
<dbReference type="FunFam" id="4.10.280.10:FF:000009">
    <property type="entry name" value="Transcription factor HES-1"/>
    <property type="match status" value="1"/>
</dbReference>
<dbReference type="GO" id="GO:0046983">
    <property type="term" value="F:protein dimerization activity"/>
    <property type="evidence" value="ECO:0007669"/>
    <property type="project" value="InterPro"/>
</dbReference>
<keyword evidence="4" id="KW-0804">Transcription</keyword>
<accession>A0AAW0UE53</accession>
<dbReference type="InterPro" id="IPR011598">
    <property type="entry name" value="bHLH_dom"/>
</dbReference>
<feature type="compositionally biased region" description="Polar residues" evidence="6">
    <location>
        <begin position="529"/>
        <end position="545"/>
    </location>
</feature>
<feature type="compositionally biased region" description="Polar residues" evidence="6">
    <location>
        <begin position="314"/>
        <end position="325"/>
    </location>
</feature>
<organism evidence="9 10">
    <name type="scientific">Scylla paramamosain</name>
    <name type="common">Mud crab</name>
    <dbReference type="NCBI Taxonomy" id="85552"/>
    <lineage>
        <taxon>Eukaryota</taxon>
        <taxon>Metazoa</taxon>
        <taxon>Ecdysozoa</taxon>
        <taxon>Arthropoda</taxon>
        <taxon>Crustacea</taxon>
        <taxon>Multicrustacea</taxon>
        <taxon>Malacostraca</taxon>
        <taxon>Eumalacostraca</taxon>
        <taxon>Eucarida</taxon>
        <taxon>Decapoda</taxon>
        <taxon>Pleocyemata</taxon>
        <taxon>Brachyura</taxon>
        <taxon>Eubrachyura</taxon>
        <taxon>Portunoidea</taxon>
        <taxon>Portunidae</taxon>
        <taxon>Portuninae</taxon>
        <taxon>Scylla</taxon>
    </lineage>
</organism>
<dbReference type="CDD" id="cd18913">
    <property type="entry name" value="bHLH-O_hairy_like"/>
    <property type="match status" value="1"/>
</dbReference>
<dbReference type="Gene3D" id="6.10.250.980">
    <property type="match status" value="1"/>
</dbReference>
<keyword evidence="3" id="KW-0238">DNA-binding</keyword>
<proteinExistence type="predicted"/>
<dbReference type="SMART" id="SM00353">
    <property type="entry name" value="HLH"/>
    <property type="match status" value="1"/>
</dbReference>
<comment type="subcellular location">
    <subcellularLocation>
        <location evidence="1">Nucleus</location>
    </subcellularLocation>
</comment>
<evidence type="ECO:0000256" key="6">
    <source>
        <dbReference type="SAM" id="MobiDB-lite"/>
    </source>
</evidence>
<evidence type="ECO:0000313" key="10">
    <source>
        <dbReference type="Proteomes" id="UP001487740"/>
    </source>
</evidence>
<dbReference type="Pfam" id="PF00010">
    <property type="entry name" value="HLH"/>
    <property type="match status" value="1"/>
</dbReference>
<dbReference type="SUPFAM" id="SSF158457">
    <property type="entry name" value="Orange domain-like"/>
    <property type="match status" value="1"/>
</dbReference>
<feature type="compositionally biased region" description="Basic and acidic residues" evidence="6">
    <location>
        <begin position="601"/>
        <end position="610"/>
    </location>
</feature>